<feature type="compositionally biased region" description="Polar residues" evidence="1">
    <location>
        <begin position="189"/>
        <end position="215"/>
    </location>
</feature>
<reference evidence="3" key="2">
    <citation type="submission" date="2018-07" db="EMBL/GenBank/DDBJ databases">
        <authorList>
            <person name="Quirk P.G."/>
            <person name="Krulwich T.A."/>
        </authorList>
    </citation>
    <scope>NUCLEOTIDE SEQUENCE</scope>
</reference>
<gene>
    <name evidence="2" type="primary">CSON007371</name>
</gene>
<accession>A0A336JZ19</accession>
<sequence length="237" mass="26448">MIHHSSKYQQNSITHFLSMHSTSVVETVNSNLFNHSISNHEQTGGMQLFQSQFNFQKNDHSSNDPNFNKNVIDLSDQTNSLSASGQSIDGKSFTIAAILGLNNNNSSSRNFNEVVNLSLNPTNKLFGGLDRLPQMFNGSLSTMTVSGNESNNGHTNYHHPSGHALKSLQQQFSQHNSSDFLNREKYRNGHQQKQIETSPNTEKTQIKFQNDSRIPSLSPELTVCSESMDANTESEIE</sequence>
<dbReference type="EMBL" id="UFQT01000027">
    <property type="protein sequence ID" value="SSX18075.1"/>
    <property type="molecule type" value="Genomic_DNA"/>
</dbReference>
<proteinExistence type="predicted"/>
<dbReference type="VEuPathDB" id="VectorBase:CSON007371"/>
<reference evidence="2" key="1">
    <citation type="submission" date="2018-04" db="EMBL/GenBank/DDBJ databases">
        <authorList>
            <person name="Go L.Y."/>
            <person name="Mitchell J.A."/>
        </authorList>
    </citation>
    <scope>NUCLEOTIDE SEQUENCE</scope>
    <source>
        <tissue evidence="2">Whole organism</tissue>
    </source>
</reference>
<evidence type="ECO:0000313" key="2">
    <source>
        <dbReference type="EMBL" id="SSW97689.1"/>
    </source>
</evidence>
<feature type="region of interest" description="Disordered" evidence="1">
    <location>
        <begin position="187"/>
        <end position="237"/>
    </location>
</feature>
<evidence type="ECO:0000313" key="3">
    <source>
        <dbReference type="EMBL" id="SSX18075.1"/>
    </source>
</evidence>
<dbReference type="AlphaFoldDB" id="A0A336JZ19"/>
<name>A0A336JZ19_CULSO</name>
<evidence type="ECO:0000256" key="1">
    <source>
        <dbReference type="SAM" id="MobiDB-lite"/>
    </source>
</evidence>
<protein>
    <submittedName>
        <fullName evidence="2">CSON007371 protein</fullName>
    </submittedName>
</protein>
<organism evidence="2">
    <name type="scientific">Culicoides sonorensis</name>
    <name type="common">Biting midge</name>
    <dbReference type="NCBI Taxonomy" id="179676"/>
    <lineage>
        <taxon>Eukaryota</taxon>
        <taxon>Metazoa</taxon>
        <taxon>Ecdysozoa</taxon>
        <taxon>Arthropoda</taxon>
        <taxon>Hexapoda</taxon>
        <taxon>Insecta</taxon>
        <taxon>Pterygota</taxon>
        <taxon>Neoptera</taxon>
        <taxon>Endopterygota</taxon>
        <taxon>Diptera</taxon>
        <taxon>Nematocera</taxon>
        <taxon>Chironomoidea</taxon>
        <taxon>Ceratopogonidae</taxon>
        <taxon>Ceratopogoninae</taxon>
        <taxon>Culicoides</taxon>
        <taxon>Monoculicoides</taxon>
    </lineage>
</organism>
<dbReference type="EMBL" id="UFQS01000027">
    <property type="protein sequence ID" value="SSW97689.1"/>
    <property type="molecule type" value="Genomic_DNA"/>
</dbReference>